<dbReference type="EMBL" id="JAULUE010002049">
    <property type="protein sequence ID" value="KAK5907146.1"/>
    <property type="molecule type" value="Genomic_DNA"/>
</dbReference>
<dbReference type="GO" id="GO:0036449">
    <property type="term" value="C:microtubule minus-end"/>
    <property type="evidence" value="ECO:0007669"/>
    <property type="project" value="TreeGrafter"/>
</dbReference>
<reference evidence="2 3" key="1">
    <citation type="journal article" date="2023" name="Mol. Biol. Evol.">
        <title>Genomics of Secondarily Temperate Adaptation in the Only Non-Antarctic Icefish.</title>
        <authorList>
            <person name="Rivera-Colon A.G."/>
            <person name="Rayamajhi N."/>
            <person name="Minhas B.F."/>
            <person name="Madrigal G."/>
            <person name="Bilyk K.T."/>
            <person name="Yoon V."/>
            <person name="Hune M."/>
            <person name="Gregory S."/>
            <person name="Cheng C.H.C."/>
            <person name="Catchen J.M."/>
        </authorList>
    </citation>
    <scope>NUCLEOTIDE SEQUENCE [LARGE SCALE GENOMIC DNA]</scope>
    <source>
        <strain evidence="2">JC2023a</strain>
    </source>
</reference>
<comment type="caution">
    <text evidence="2">The sequence shown here is derived from an EMBL/GenBank/DDBJ whole genome shotgun (WGS) entry which is preliminary data.</text>
</comment>
<dbReference type="PANTHER" id="PTHR21595">
    <property type="entry name" value="PATRONIN"/>
    <property type="match status" value="1"/>
</dbReference>
<dbReference type="InterPro" id="IPR058042">
    <property type="entry name" value="CAMSAP_N"/>
</dbReference>
<keyword evidence="3" id="KW-1185">Reference proteome</keyword>
<dbReference type="GO" id="GO:0031122">
    <property type="term" value="P:cytoplasmic microtubule organization"/>
    <property type="evidence" value="ECO:0007669"/>
    <property type="project" value="TreeGrafter"/>
</dbReference>
<dbReference type="Pfam" id="PF25532">
    <property type="entry name" value="CH_CAMSAP2_N"/>
    <property type="match status" value="1"/>
</dbReference>
<dbReference type="Proteomes" id="UP001335648">
    <property type="component" value="Unassembled WGS sequence"/>
</dbReference>
<feature type="domain" description="CASAMP N-terminal" evidence="1">
    <location>
        <begin position="17"/>
        <end position="134"/>
    </location>
</feature>
<evidence type="ECO:0000313" key="3">
    <source>
        <dbReference type="Proteomes" id="UP001335648"/>
    </source>
</evidence>
<dbReference type="AlphaFoldDB" id="A0AAN8H9A5"/>
<name>A0AAN8H9A5_9TELE</name>
<dbReference type="InterPro" id="IPR032940">
    <property type="entry name" value="CAMSAP"/>
</dbReference>
<organism evidence="2 3">
    <name type="scientific">Champsocephalus esox</name>
    <name type="common">pike icefish</name>
    <dbReference type="NCBI Taxonomy" id="159716"/>
    <lineage>
        <taxon>Eukaryota</taxon>
        <taxon>Metazoa</taxon>
        <taxon>Chordata</taxon>
        <taxon>Craniata</taxon>
        <taxon>Vertebrata</taxon>
        <taxon>Euteleostomi</taxon>
        <taxon>Actinopterygii</taxon>
        <taxon>Neopterygii</taxon>
        <taxon>Teleostei</taxon>
        <taxon>Neoteleostei</taxon>
        <taxon>Acanthomorphata</taxon>
        <taxon>Eupercaria</taxon>
        <taxon>Perciformes</taxon>
        <taxon>Notothenioidei</taxon>
        <taxon>Channichthyidae</taxon>
        <taxon>Champsocephalus</taxon>
    </lineage>
</organism>
<dbReference type="PANTHER" id="PTHR21595:SF1">
    <property type="entry name" value="CALMODULIN-REGULATED SPECTRIN-ASSOCIATED PROTEIN 2"/>
    <property type="match status" value="1"/>
</dbReference>
<evidence type="ECO:0000313" key="2">
    <source>
        <dbReference type="EMBL" id="KAK5907146.1"/>
    </source>
</evidence>
<proteinExistence type="predicted"/>
<sequence length="187" mass="20455">MGEVQDARDVKKTCVAPAVKSFEHYDFPRGKICCSLTWLVAKAYGTDSIPADLKDPFYTDQYEQEHLKPPLASLLLSADLYCRAGSLVLSSDADHPLLGHDAVVQALAQRGLYVTDQERLVTERDLRKRPLQMEQRGAGAAGWKGSPSKCCLSSSSAESQPVCSAPCQRRLPGSTVWMEETAPGRVT</sequence>
<dbReference type="GO" id="GO:0005516">
    <property type="term" value="F:calmodulin binding"/>
    <property type="evidence" value="ECO:0007669"/>
    <property type="project" value="InterPro"/>
</dbReference>
<dbReference type="GO" id="GO:0051011">
    <property type="term" value="F:microtubule minus-end binding"/>
    <property type="evidence" value="ECO:0007669"/>
    <property type="project" value="TreeGrafter"/>
</dbReference>
<accession>A0AAN8H9A5</accession>
<dbReference type="GO" id="GO:0007026">
    <property type="term" value="P:negative regulation of microtubule depolymerization"/>
    <property type="evidence" value="ECO:0007669"/>
    <property type="project" value="TreeGrafter"/>
</dbReference>
<evidence type="ECO:0000259" key="1">
    <source>
        <dbReference type="Pfam" id="PF25532"/>
    </source>
</evidence>
<gene>
    <name evidence="2" type="ORF">CesoFtcFv8_005025</name>
</gene>
<protein>
    <recommendedName>
        <fullName evidence="1">CASAMP N-terminal domain-containing protein</fullName>
    </recommendedName>
</protein>